<name>A0A381AYT9_AFIFE</name>
<accession>A0A381AYT9</accession>
<gene>
    <name evidence="1" type="ORF">NCTC12722_04142</name>
</gene>
<sequence length="772" mass="83618">MPAAQADAAAALQAAREIMQSSRQKKNAVALQVKRQTAAEQSQMAHPWGPAAGGMAVLTRDIYRLGGENVDTRAQTLREILFSKFNAGIEAYKSSLAGIKQDTAGVRNLVAELFGVDSGDAIAKAAAKGWKDATEWGAKFVQSAGKIFEENENWRLPQFWSADRVRRFGMGDEFKQDVLNAIETGGLQIFDKERLEFAQNTARIGELVDKAARDIITEAGGAPAFSKEMRTFHFADGKAGLDAFMALQDKYGSGQDILATLTGHLGAMAREGALVDMLGPQHASTVAILEKNARTWENTGKQGRSKFQPARMLGMESAAAIERTYSVLSGRANGVENAAWGGFMGSLRSLMAASSLGTATVSATIGDSVTTLLASRYNGLEGGKVLGRAIETIFAENPKMKEDAARLLVTGHAMSDHAIGTLRYTDQMFTPELVRKLADGVIRLSGLTAWTEGVKKAFTMEFLGFIARNADTGYAGLEEPFRAFLDRYRISAKEWDRLRAIPMTEVHGAKFFDSSRAMSDDGVRRLYEGVLQERAMAVLEPDARVRGFTTQGNRAGSFMGEVSRSLTMFQSFSMTMVMTHMMALAVKDGVSGNRALNNALFYSAHILAGAAIVQSRQMLQGKDPIDMHHAKFWWQAAAQGGGAGYFGDLISGVTGAADRSVAGKFSGPIGGFIDDASQFGNAIVNRQPSAAGKGIELVKHITPGSNLWFSRLATDRLIFDQLHRALDPDYLNGFSRRAQRAYKEYGQQYWFPQGETTPARAPALGAAIGIQQ</sequence>
<evidence type="ECO:0000313" key="2">
    <source>
        <dbReference type="Proteomes" id="UP000254343"/>
    </source>
</evidence>
<organism evidence="1 2">
    <name type="scientific">Afipia felis</name>
    <name type="common">Cat scratch disease bacillus</name>
    <dbReference type="NCBI Taxonomy" id="1035"/>
    <lineage>
        <taxon>Bacteria</taxon>
        <taxon>Pseudomonadati</taxon>
        <taxon>Pseudomonadota</taxon>
        <taxon>Alphaproteobacteria</taxon>
        <taxon>Hyphomicrobiales</taxon>
        <taxon>Nitrobacteraceae</taxon>
        <taxon>Afipia</taxon>
    </lineage>
</organism>
<dbReference type="EMBL" id="UIGB01000003">
    <property type="protein sequence ID" value="SUW28269.1"/>
    <property type="molecule type" value="Genomic_DNA"/>
</dbReference>
<dbReference type="Proteomes" id="UP000254343">
    <property type="component" value="Unassembled WGS sequence"/>
</dbReference>
<dbReference type="AlphaFoldDB" id="A0A381AYT9"/>
<evidence type="ECO:0000313" key="1">
    <source>
        <dbReference type="EMBL" id="SUW28269.1"/>
    </source>
</evidence>
<proteinExistence type="predicted"/>
<protein>
    <submittedName>
        <fullName evidence="1">Uncharacterized protein</fullName>
    </submittedName>
</protein>
<reference evidence="1 2" key="1">
    <citation type="submission" date="2018-06" db="EMBL/GenBank/DDBJ databases">
        <authorList>
            <consortium name="Pathogen Informatics"/>
            <person name="Doyle S."/>
        </authorList>
    </citation>
    <scope>NUCLEOTIDE SEQUENCE [LARGE SCALE GENOMIC DNA]</scope>
    <source>
        <strain evidence="1 2">NCTC12722</strain>
    </source>
</reference>